<sequence>MVVTLLVLCWVLGTGCGQNDPAWFQNITTNLFNSSGDILIGGLFPINELTSNLSQRLKPDSVVCDRVSRFGLGMALVMKFAVDEINANGKLMPGIRLGYELFDTCSQAAVIVKPTLYLLTQGSSGELAVMCNYTEYVTRSVAVIGPFTSEMALVIGQLLGFFLMPLVSYGATSDMFSDMNLFPSFLRTVPTDKRQVEAMVNLLTYFQWNWVAVVASDDEYGSNGQTQFYSLATDRQICVAYKGTIPVYSDPEPVVIDMLDNIIDNNVEVVVVFSLSQPAKAFFTEVIKRKVKAVWLASDDWALQPDVSSLPDIQTVGTIIGFTAQNQNLTLLTPYMRVLLSRIREEALNRPAAGPKTDPALMMAQCPECWNLSPDNMSLVTEPRVQMTAFSIYAAIYSVAHALHKLLMCDANSCQRDIRSPIYPWQAPESTCSFECQPGQVRRVKGFDSCCYDCIDCLPGTFQNNTTDCFEFERRSSPVHVSASTFVRLLFLQVDIQCTRCVEGQWSLVRSTNCAKPTFDFLNWDQPETLGLLLAMVLLLSCQTAVGVLLLHHWGSPLVRASGGPMGGVALLGLMGGCACLLLFLGQPGDVVCRLQLPLTSIFHTISLSTILGISLQIMYMTEFRENAPSHVETLRGPGGWLLVLACSGVQAGLCGYYIQQGPSLSQYLARMDVTFVTLFLQCPVDPMLGLGLMQGFNVLLALVSFMCTFMAMRPLRQYNLARDITFASLTYCMVWGVFIPIYIGLDVKDRTIVQVSVSLLSNLGLVASYYMPKCYLLLKRPELNKTEHFCTFLEGAPVIPVTEQGDTVDREQSRK</sequence>
<proteinExistence type="predicted"/>
<keyword evidence="2" id="KW-1185">Reference proteome</keyword>
<evidence type="ECO:0000313" key="1">
    <source>
        <dbReference type="EMBL" id="KAJ7999059.1"/>
    </source>
</evidence>
<protein>
    <submittedName>
        <fullName evidence="1">Uncharacterized protein</fullName>
    </submittedName>
</protein>
<comment type="caution">
    <text evidence="1">The sequence shown here is derived from an EMBL/GenBank/DDBJ whole genome shotgun (WGS) entry which is preliminary data.</text>
</comment>
<accession>A0ACC2G623</accession>
<reference evidence="1" key="1">
    <citation type="submission" date="2021-05" db="EMBL/GenBank/DDBJ databases">
        <authorList>
            <person name="Pan Q."/>
            <person name="Jouanno E."/>
            <person name="Zahm M."/>
            <person name="Klopp C."/>
            <person name="Cabau C."/>
            <person name="Louis A."/>
            <person name="Berthelot C."/>
            <person name="Parey E."/>
            <person name="Roest Crollius H."/>
            <person name="Montfort J."/>
            <person name="Robinson-Rechavi M."/>
            <person name="Bouchez O."/>
            <person name="Lampietro C."/>
            <person name="Lopez Roques C."/>
            <person name="Donnadieu C."/>
            <person name="Postlethwait J."/>
            <person name="Bobe J."/>
            <person name="Dillon D."/>
            <person name="Chandos A."/>
            <person name="von Hippel F."/>
            <person name="Guiguen Y."/>
        </authorList>
    </citation>
    <scope>NUCLEOTIDE SEQUENCE</scope>
    <source>
        <strain evidence="1">YG-Jan2019</strain>
    </source>
</reference>
<dbReference type="Proteomes" id="UP001157502">
    <property type="component" value="Chromosome 17"/>
</dbReference>
<dbReference type="EMBL" id="CM055744">
    <property type="protein sequence ID" value="KAJ7999059.1"/>
    <property type="molecule type" value="Genomic_DNA"/>
</dbReference>
<organism evidence="1 2">
    <name type="scientific">Dallia pectoralis</name>
    <name type="common">Alaska blackfish</name>
    <dbReference type="NCBI Taxonomy" id="75939"/>
    <lineage>
        <taxon>Eukaryota</taxon>
        <taxon>Metazoa</taxon>
        <taxon>Chordata</taxon>
        <taxon>Craniata</taxon>
        <taxon>Vertebrata</taxon>
        <taxon>Euteleostomi</taxon>
        <taxon>Actinopterygii</taxon>
        <taxon>Neopterygii</taxon>
        <taxon>Teleostei</taxon>
        <taxon>Protacanthopterygii</taxon>
        <taxon>Esociformes</taxon>
        <taxon>Umbridae</taxon>
        <taxon>Dallia</taxon>
    </lineage>
</organism>
<name>A0ACC2G623_DALPE</name>
<evidence type="ECO:0000313" key="2">
    <source>
        <dbReference type="Proteomes" id="UP001157502"/>
    </source>
</evidence>
<gene>
    <name evidence="1" type="ORF">DPEC_G00211470</name>
</gene>